<dbReference type="AlphaFoldDB" id="A0A0A0AS65"/>
<keyword evidence="18" id="KW-1185">Reference proteome</keyword>
<keyword evidence="5" id="KW-0254">Endocytosis</keyword>
<dbReference type="GO" id="GO:0035615">
    <property type="term" value="F:clathrin adaptor activity"/>
    <property type="evidence" value="ECO:0007669"/>
    <property type="project" value="TreeGrafter"/>
</dbReference>
<dbReference type="InterPro" id="IPR002558">
    <property type="entry name" value="ILWEQ_dom"/>
</dbReference>
<evidence type="ECO:0000259" key="16">
    <source>
        <dbReference type="PROSITE" id="PS50945"/>
    </source>
</evidence>
<evidence type="ECO:0000256" key="14">
    <source>
        <dbReference type="SAM" id="Coils"/>
    </source>
</evidence>
<dbReference type="PROSITE" id="PS50942">
    <property type="entry name" value="ENTH"/>
    <property type="match status" value="1"/>
</dbReference>
<evidence type="ECO:0000313" key="18">
    <source>
        <dbReference type="Proteomes" id="UP000053858"/>
    </source>
</evidence>
<dbReference type="PROSITE" id="PS50945">
    <property type="entry name" value="I_LWEQ"/>
    <property type="match status" value="1"/>
</dbReference>
<dbReference type="STRING" id="50402.A0A0A0AS65"/>
<dbReference type="EMBL" id="KL872594">
    <property type="protein sequence ID" value="KGL96378.1"/>
    <property type="molecule type" value="Genomic_DNA"/>
</dbReference>
<dbReference type="SMART" id="SM00273">
    <property type="entry name" value="ENTH"/>
    <property type="match status" value="1"/>
</dbReference>
<dbReference type="SUPFAM" id="SSF109885">
    <property type="entry name" value="I/LWEQ domain"/>
    <property type="match status" value="1"/>
</dbReference>
<feature type="domain" description="ENTH" evidence="15">
    <location>
        <begin position="1"/>
        <end position="117"/>
    </location>
</feature>
<protein>
    <recommendedName>
        <fullName evidence="13">Huntingtin-interacting protein 1-related protein</fullName>
    </recommendedName>
</protein>
<evidence type="ECO:0000256" key="4">
    <source>
        <dbReference type="ARBA" id="ARBA00022490"/>
    </source>
</evidence>
<keyword evidence="9" id="KW-0009">Actin-binding</keyword>
<evidence type="ECO:0000256" key="13">
    <source>
        <dbReference type="ARBA" id="ARBA00073599"/>
    </source>
</evidence>
<dbReference type="FunFam" id="1.20.5.1700:FF:000002">
    <property type="entry name" value="Huntingtin interacting protein 1"/>
    <property type="match status" value="1"/>
</dbReference>
<evidence type="ECO:0000313" key="17">
    <source>
        <dbReference type="EMBL" id="KGL96378.1"/>
    </source>
</evidence>
<gene>
    <name evidence="17" type="ORF">N301_13887</name>
</gene>
<sequence>QTVSINKAINAQEVAVKEKHARNNLPKKGAQTFWSVVNRLPLSGNAVLCWKFCHVFHKLLRDGHSNVLKDSVRYKNELSDMSRMWGHLSEGYGQLCSIYLKLLRTKMEFHTKNPRFPGNLQMSDRQLDEAGENDVNNFFQLTVEMFDYLECELNLFQTVFSSLDMSRSVSVTAAGQCRLAPLIQVILDCSHLYDYTVKLLFKLHSCLPADTLQGHRDRFLEQFRKLKDLFYRSSNLQYFKRLIQIPQLPENPPNFLRASALSEHISPVVVIPAEASSPDSEPITDLVEMDTASQSLFDNKFDDIFGSSFSSDPFNFNSQNGMNKDDKDRLIEQLYGEIAALKEDLENFKAESARGAMQLRGRASELEAELAEQRHLKQQAQDESEFLRAELEELKKQREDTEKAQRSLTEIERRAQANEQRYSKLKEKYSELVQNHADLLRKNAEVTKQVTVARQAQGDVEREKKELEDSFQRSQEQAEVLDTLKRELAASRQELQVLQSTLESSVQVRAQQSTRIAGLEQERDSLSQAAERHGEEMAALQAELQQLRDMLSREQESSKMELETLQTQLRDKVPRRHLGIPLPAKLQVFSRAGDNGGPRVDGGQGSLSRCVASSASRAACAGLLEMCKQCGSEAVNYLSALQDPGTVEGADCSPVTTCLGRISAIGEELRPRGLDVKQEELGDLVDKEMAATAAAIETAAARIEEMLSKARAGDTGVKLEVNERILGSCTGLMQAIHILVLASKDLQREIVESGRGAASPKEFYAKNSRWTEGLISASKAVGWGATVMVDAADLVVQGKGTFEELMVCSREIAASTAQLVAASKVKADKDSANLCKLQQASRGVNQATAGVVASTKAGRSQVEEKDSMDFSSMTLTQIKRQEMDSQVRVLELENQLQKERQKLGELRKKHYELAGVAEGWEEDG</sequence>
<dbReference type="PANTHER" id="PTHR10407">
    <property type="entry name" value="HUNTINGTIN INTERACTING PROTEIN 1"/>
    <property type="match status" value="1"/>
</dbReference>
<dbReference type="GO" id="GO:0032051">
    <property type="term" value="F:clathrin light chain binding"/>
    <property type="evidence" value="ECO:0007669"/>
    <property type="project" value="TreeGrafter"/>
</dbReference>
<dbReference type="Gene3D" id="1.20.5.1700">
    <property type="match status" value="1"/>
</dbReference>
<reference evidence="18" key="1">
    <citation type="journal article" date="2014" name="Science">
        <title>Comparative genomics reveals insights into avian genome evolution and adaptation.</title>
        <authorList>
            <consortium name="Avian Genome Consortium"/>
            <person name="Zhang G."/>
            <person name="Li C."/>
            <person name="Li Q."/>
            <person name="Li B."/>
            <person name="Larkin D.M."/>
            <person name="Lee C."/>
            <person name="Storz J.F."/>
            <person name="Antunes A."/>
            <person name="Greenwold M.J."/>
            <person name="Meredith R.W."/>
            <person name="Odeen A."/>
            <person name="Cui J."/>
            <person name="Zhou Q."/>
            <person name="Xu L."/>
            <person name="Pan H."/>
            <person name="Wang Z."/>
            <person name="Jin L."/>
            <person name="Zhang P."/>
            <person name="Hu H."/>
            <person name="Yang W."/>
            <person name="Hu J."/>
            <person name="Xiao J."/>
            <person name="Yang Z."/>
            <person name="Liu Y."/>
            <person name="Xie Q."/>
            <person name="Yu H."/>
            <person name="Lian J."/>
            <person name="Wen P."/>
            <person name="Zhang F."/>
            <person name="Li H."/>
            <person name="Zeng Y."/>
            <person name="Xiong Z."/>
            <person name="Liu S."/>
            <person name="Zhou L."/>
            <person name="Huang Z."/>
            <person name="An N."/>
            <person name="Wang J."/>
            <person name="Zheng Q."/>
            <person name="Xiong Y."/>
            <person name="Wang G."/>
            <person name="Wang B."/>
            <person name="Wang J."/>
            <person name="Fan Y."/>
            <person name="da Fonseca R.R."/>
            <person name="Alfaro-Nunez A."/>
            <person name="Schubert M."/>
            <person name="Orlando L."/>
            <person name="Mourier T."/>
            <person name="Howard J.T."/>
            <person name="Ganapathy G."/>
            <person name="Pfenning A."/>
            <person name="Whitney O."/>
            <person name="Rivas M.V."/>
            <person name="Hara E."/>
            <person name="Smith J."/>
            <person name="Farre M."/>
            <person name="Narayan J."/>
            <person name="Slavov G."/>
            <person name="Romanov M.N."/>
            <person name="Borges R."/>
            <person name="Machado J.P."/>
            <person name="Khan I."/>
            <person name="Springer M.S."/>
            <person name="Gatesy J."/>
            <person name="Hoffmann F.G."/>
            <person name="Opazo J.C."/>
            <person name="Hastad O."/>
            <person name="Sawyer R.H."/>
            <person name="Kim H."/>
            <person name="Kim K.W."/>
            <person name="Kim H.J."/>
            <person name="Cho S."/>
            <person name="Li N."/>
            <person name="Huang Y."/>
            <person name="Bruford M.W."/>
            <person name="Zhan X."/>
            <person name="Dixon A."/>
            <person name="Bertelsen M.F."/>
            <person name="Derryberry E."/>
            <person name="Warren W."/>
            <person name="Wilson R.K."/>
            <person name="Li S."/>
            <person name="Ray D.A."/>
            <person name="Green R.E."/>
            <person name="O'Brien S.J."/>
            <person name="Griffin D."/>
            <person name="Johnson W.E."/>
            <person name="Haussler D."/>
            <person name="Ryder O.A."/>
            <person name="Willerslev E."/>
            <person name="Graves G.R."/>
            <person name="Alstrom P."/>
            <person name="Fjeldsa J."/>
            <person name="Mindell D.P."/>
            <person name="Edwards S.V."/>
            <person name="Braun E.L."/>
            <person name="Rahbek C."/>
            <person name="Burt D.W."/>
            <person name="Houde P."/>
            <person name="Zhang Y."/>
            <person name="Yang H."/>
            <person name="Wang J."/>
            <person name="Jarvis E.D."/>
            <person name="Gilbert M.T."/>
            <person name="Wang J."/>
        </authorList>
    </citation>
    <scope>NUCLEOTIDE SEQUENCE [LARGE SCALE GENOMIC DNA]</scope>
</reference>
<evidence type="ECO:0000256" key="10">
    <source>
        <dbReference type="ARBA" id="ARBA00023329"/>
    </source>
</evidence>
<dbReference type="InterPro" id="IPR032422">
    <property type="entry name" value="HIP1_clath-bd"/>
</dbReference>
<dbReference type="GO" id="GO:0048268">
    <property type="term" value="P:clathrin coat assembly"/>
    <property type="evidence" value="ECO:0007669"/>
    <property type="project" value="TreeGrafter"/>
</dbReference>
<evidence type="ECO:0000256" key="12">
    <source>
        <dbReference type="ARBA" id="ARBA00061714"/>
    </source>
</evidence>
<dbReference type="GO" id="GO:0007015">
    <property type="term" value="P:actin filament organization"/>
    <property type="evidence" value="ECO:0007669"/>
    <property type="project" value="TreeGrafter"/>
</dbReference>
<dbReference type="Gene3D" id="6.10.250.920">
    <property type="match status" value="1"/>
</dbReference>
<dbReference type="GO" id="GO:0030100">
    <property type="term" value="P:regulation of endocytosis"/>
    <property type="evidence" value="ECO:0007669"/>
    <property type="project" value="UniProtKB-ARBA"/>
</dbReference>
<evidence type="ECO:0000256" key="2">
    <source>
        <dbReference type="ARBA" id="ARBA00004556"/>
    </source>
</evidence>
<keyword evidence="4" id="KW-0963">Cytoplasm</keyword>
<dbReference type="GO" id="GO:0030864">
    <property type="term" value="C:cortical actin cytoskeleton"/>
    <property type="evidence" value="ECO:0007669"/>
    <property type="project" value="TreeGrafter"/>
</dbReference>
<dbReference type="GO" id="GO:0030837">
    <property type="term" value="P:negative regulation of actin filament polymerization"/>
    <property type="evidence" value="ECO:0007669"/>
    <property type="project" value="UniProtKB-ARBA"/>
</dbReference>
<dbReference type="GO" id="GO:0006898">
    <property type="term" value="P:receptor-mediated endocytosis"/>
    <property type="evidence" value="ECO:0007669"/>
    <property type="project" value="UniProtKB-ARBA"/>
</dbReference>
<dbReference type="FunFam" id="1.25.40.90:FF:000012">
    <property type="entry name" value="Huntingtin interacting protein 1-related"/>
    <property type="match status" value="1"/>
</dbReference>
<keyword evidence="6" id="KW-0007">Acetylation</keyword>
<keyword evidence="8" id="KW-0472">Membrane</keyword>
<dbReference type="Pfam" id="PF07651">
    <property type="entry name" value="ANTH"/>
    <property type="match status" value="1"/>
</dbReference>
<name>A0A0A0AS65_CHAVO</name>
<dbReference type="InterPro" id="IPR030224">
    <property type="entry name" value="Sla2_fam"/>
</dbReference>
<organism evidence="17 18">
    <name type="scientific">Charadrius vociferus</name>
    <name type="common">Killdeer</name>
    <name type="synonym">Aegialitis vocifera</name>
    <dbReference type="NCBI Taxonomy" id="50402"/>
    <lineage>
        <taxon>Eukaryota</taxon>
        <taxon>Metazoa</taxon>
        <taxon>Chordata</taxon>
        <taxon>Craniata</taxon>
        <taxon>Vertebrata</taxon>
        <taxon>Euteleostomi</taxon>
        <taxon>Archelosauria</taxon>
        <taxon>Archosauria</taxon>
        <taxon>Dinosauria</taxon>
        <taxon>Saurischia</taxon>
        <taxon>Theropoda</taxon>
        <taxon>Coelurosauria</taxon>
        <taxon>Aves</taxon>
        <taxon>Neognathae</taxon>
        <taxon>Neoaves</taxon>
        <taxon>Charadriiformes</taxon>
        <taxon>Charadriidae</taxon>
        <taxon>Charadrius</taxon>
    </lineage>
</organism>
<comment type="subunit">
    <text evidence="12">Homodimer. Interacts with actin; homodimerization promotes actin binding. Interacts with CLTB. Interacts with HIP1. Interacts (via ENTH and I/LWEQ domains) with BCL2L10.</text>
</comment>
<dbReference type="GO" id="GO:0051130">
    <property type="term" value="P:positive regulation of cellular component organization"/>
    <property type="evidence" value="ECO:0007669"/>
    <property type="project" value="UniProtKB-ARBA"/>
</dbReference>
<evidence type="ECO:0000256" key="5">
    <source>
        <dbReference type="ARBA" id="ARBA00022583"/>
    </source>
</evidence>
<feature type="non-terminal residue" evidence="17">
    <location>
        <position position="1"/>
    </location>
</feature>
<keyword evidence="10" id="KW-0968">Cytoplasmic vesicle</keyword>
<dbReference type="GO" id="GO:0042803">
    <property type="term" value="F:protein homodimerization activity"/>
    <property type="evidence" value="ECO:0007669"/>
    <property type="project" value="UniProtKB-ARBA"/>
</dbReference>
<dbReference type="GO" id="GO:0051015">
    <property type="term" value="F:actin filament binding"/>
    <property type="evidence" value="ECO:0007669"/>
    <property type="project" value="TreeGrafter"/>
</dbReference>
<dbReference type="Pfam" id="PF01608">
    <property type="entry name" value="I_LWEQ"/>
    <property type="match status" value="1"/>
</dbReference>
<evidence type="ECO:0000256" key="3">
    <source>
        <dbReference type="ARBA" id="ARBA00010135"/>
    </source>
</evidence>
<dbReference type="Gene3D" id="1.20.1410.10">
    <property type="entry name" value="I/LWEQ domain"/>
    <property type="match status" value="1"/>
</dbReference>
<proteinExistence type="inferred from homology"/>
<dbReference type="GO" id="GO:0030136">
    <property type="term" value="C:clathrin-coated vesicle"/>
    <property type="evidence" value="ECO:0007669"/>
    <property type="project" value="UniProtKB-ARBA"/>
</dbReference>
<dbReference type="Proteomes" id="UP000053858">
    <property type="component" value="Unassembled WGS sequence"/>
</dbReference>
<dbReference type="GO" id="GO:0061024">
    <property type="term" value="P:membrane organization"/>
    <property type="evidence" value="ECO:0007669"/>
    <property type="project" value="UniProtKB-ARBA"/>
</dbReference>
<comment type="function">
    <text evidence="11">Component of clathrin-coated pits and vesicles, that may link the endocytic machinery to the actin cytoskeleton. Binds 3-phosphoinositides (via ENTH domain). May act through the ENTH domain to promote cell survival by stabilizing receptor tyrosine kinases following ligand-induced endocytosis.</text>
</comment>
<dbReference type="InterPro" id="IPR008942">
    <property type="entry name" value="ENTH_VHS"/>
</dbReference>
<keyword evidence="7 14" id="KW-0175">Coiled coil</keyword>
<dbReference type="PANTHER" id="PTHR10407:SF14">
    <property type="entry name" value="HUNTINGTIN-INTERACTING PROTEIN 1"/>
    <property type="match status" value="1"/>
</dbReference>
<dbReference type="GO" id="GO:0043325">
    <property type="term" value="F:phosphatidylinositol-3,4-bisphosphate binding"/>
    <property type="evidence" value="ECO:0007669"/>
    <property type="project" value="TreeGrafter"/>
</dbReference>
<dbReference type="FunFam" id="1.20.1410.10:FF:000002">
    <property type="entry name" value="Huntingtin interacting protein 1"/>
    <property type="match status" value="1"/>
</dbReference>
<feature type="coiled-coil region" evidence="14">
    <location>
        <begin position="324"/>
        <end position="568"/>
    </location>
</feature>
<comment type="similarity">
    <text evidence="3">Belongs to the SLA2 family.</text>
</comment>
<dbReference type="GO" id="GO:0051050">
    <property type="term" value="P:positive regulation of transport"/>
    <property type="evidence" value="ECO:0007669"/>
    <property type="project" value="UniProtKB-ARBA"/>
</dbReference>
<evidence type="ECO:0000256" key="11">
    <source>
        <dbReference type="ARBA" id="ARBA00059997"/>
    </source>
</evidence>
<evidence type="ECO:0000259" key="15">
    <source>
        <dbReference type="PROSITE" id="PS50942"/>
    </source>
</evidence>
<dbReference type="Pfam" id="PF16515">
    <property type="entry name" value="HIP1_clath_bdg"/>
    <property type="match status" value="1"/>
</dbReference>
<dbReference type="InterPro" id="IPR013809">
    <property type="entry name" value="ENTH"/>
</dbReference>
<dbReference type="SMART" id="SM00307">
    <property type="entry name" value="ILWEQ"/>
    <property type="match status" value="1"/>
</dbReference>
<dbReference type="GO" id="GO:0048471">
    <property type="term" value="C:perinuclear region of cytoplasm"/>
    <property type="evidence" value="ECO:0007669"/>
    <property type="project" value="UniProtKB-SubCell"/>
</dbReference>
<feature type="non-terminal residue" evidence="17">
    <location>
        <position position="924"/>
    </location>
</feature>
<evidence type="ECO:0000256" key="9">
    <source>
        <dbReference type="ARBA" id="ARBA00023203"/>
    </source>
</evidence>
<evidence type="ECO:0000256" key="7">
    <source>
        <dbReference type="ARBA" id="ARBA00023054"/>
    </source>
</evidence>
<evidence type="ECO:0000256" key="6">
    <source>
        <dbReference type="ARBA" id="ARBA00022990"/>
    </source>
</evidence>
<dbReference type="InterPro" id="IPR035964">
    <property type="entry name" value="I/LWEQ_dom_sf"/>
</dbReference>
<evidence type="ECO:0000256" key="1">
    <source>
        <dbReference type="ARBA" id="ARBA00004156"/>
    </source>
</evidence>
<dbReference type="InterPro" id="IPR011417">
    <property type="entry name" value="ANTH_dom"/>
</dbReference>
<comment type="subcellular location">
    <subcellularLocation>
        <location evidence="2">Cytoplasm</location>
        <location evidence="2">Perinuclear region</location>
    </subcellularLocation>
    <subcellularLocation>
        <location evidence="1">Cytoplasmic vesicle membrane</location>
    </subcellularLocation>
</comment>
<accession>A0A0A0AS65</accession>
<feature type="domain" description="I/LWEQ" evidence="16">
    <location>
        <begin position="673"/>
        <end position="914"/>
    </location>
</feature>
<feature type="coiled-coil region" evidence="14">
    <location>
        <begin position="880"/>
        <end position="909"/>
    </location>
</feature>
<dbReference type="Gene3D" id="1.25.40.90">
    <property type="match status" value="1"/>
</dbReference>
<dbReference type="SUPFAM" id="SSF48464">
    <property type="entry name" value="ENTH/VHS domain"/>
    <property type="match status" value="1"/>
</dbReference>
<dbReference type="GO" id="GO:0080025">
    <property type="term" value="F:phosphatidylinositol-3,5-bisphosphate binding"/>
    <property type="evidence" value="ECO:0007669"/>
    <property type="project" value="TreeGrafter"/>
</dbReference>
<dbReference type="GO" id="GO:0098793">
    <property type="term" value="C:presynapse"/>
    <property type="evidence" value="ECO:0007669"/>
    <property type="project" value="TreeGrafter"/>
</dbReference>
<dbReference type="GO" id="GO:0030659">
    <property type="term" value="C:cytoplasmic vesicle membrane"/>
    <property type="evidence" value="ECO:0007669"/>
    <property type="project" value="UniProtKB-SubCell"/>
</dbReference>
<evidence type="ECO:0000256" key="8">
    <source>
        <dbReference type="ARBA" id="ARBA00023136"/>
    </source>
</evidence>